<dbReference type="Gene3D" id="3.40.50.300">
    <property type="entry name" value="P-loop containing nucleotide triphosphate hydrolases"/>
    <property type="match status" value="1"/>
</dbReference>
<dbReference type="RefSeq" id="WP_273686104.1">
    <property type="nucleotide sequence ID" value="NZ_CP117411.1"/>
</dbReference>
<dbReference type="SUPFAM" id="SSF52540">
    <property type="entry name" value="P-loop containing nucleoside triphosphate hydrolases"/>
    <property type="match status" value="1"/>
</dbReference>
<evidence type="ECO:0000256" key="2">
    <source>
        <dbReference type="ARBA" id="ARBA00022840"/>
    </source>
</evidence>
<dbReference type="Proteomes" id="UP001220395">
    <property type="component" value="Chromosome"/>
</dbReference>
<gene>
    <name evidence="3" type="ORF">PQ455_10905</name>
</gene>
<dbReference type="Gene3D" id="3.40.50.2300">
    <property type="match status" value="1"/>
</dbReference>
<dbReference type="InterPro" id="IPR027417">
    <property type="entry name" value="P-loop_NTPase"/>
</dbReference>
<name>A0ABY7TFZ2_9SPHN</name>
<organism evidence="3 4">
    <name type="scientific">Sphingomonas naphthae</name>
    <dbReference type="NCBI Taxonomy" id="1813468"/>
    <lineage>
        <taxon>Bacteria</taxon>
        <taxon>Pseudomonadati</taxon>
        <taxon>Pseudomonadota</taxon>
        <taxon>Alphaproteobacteria</taxon>
        <taxon>Sphingomonadales</taxon>
        <taxon>Sphingomonadaceae</taxon>
        <taxon>Sphingomonas</taxon>
    </lineage>
</organism>
<keyword evidence="4" id="KW-1185">Reference proteome</keyword>
<dbReference type="SUPFAM" id="SSF52172">
    <property type="entry name" value="CheY-like"/>
    <property type="match status" value="1"/>
</dbReference>
<accession>A0ABY7TFZ2</accession>
<sequence length="419" mass="44228">MTAHFNPRHAGVRDPFSAYLFDESASHIVREVASEFGWPHERIFDGGLRAAAQGLAVAASPSILLVDISDAADPLVDIDALAEVVEPGTIVIACGPINDIQLYRGLVQSGMHDYLPKPLTRAALMEAFADAQNTLLNPRGGEGETERPHVQTAVIGVRGGVGATTVAASLAHSLGDAHARTTALLDLDVHFGTGALALDLEPGRGLTDAIENPSRIDGLFLERALVRANDKLSVLSAEAPINQPLTGDGSAFFQLQEELRQSFDCTVVDLPRHMLVQHPGLLHDAAVTVVVTDFTLAATRDTIRVLAWLKANAPRSTPLVVVNRVAPTGGEISRKDFEASIERAVDIVLPLDTKLSIQAAKLGKPLAEVAKSAKLGHALASIATRVLSASGDTEVAAKGDGKSLIGRLGDFKSLLAKKP</sequence>
<keyword evidence="2" id="KW-0067">ATP-binding</keyword>
<keyword evidence="1" id="KW-0547">Nucleotide-binding</keyword>
<proteinExistence type="predicted"/>
<protein>
    <submittedName>
        <fullName evidence="3">Pilus assembly protein CpaE</fullName>
    </submittedName>
</protein>
<dbReference type="InterPro" id="IPR050625">
    <property type="entry name" value="ParA/MinD_ATPase"/>
</dbReference>
<dbReference type="InterPro" id="IPR011006">
    <property type="entry name" value="CheY-like_superfamily"/>
</dbReference>
<evidence type="ECO:0000256" key="1">
    <source>
        <dbReference type="ARBA" id="ARBA00022741"/>
    </source>
</evidence>
<dbReference type="EMBL" id="CP117411">
    <property type="protein sequence ID" value="WCT72152.1"/>
    <property type="molecule type" value="Genomic_DNA"/>
</dbReference>
<dbReference type="PANTHER" id="PTHR43384">
    <property type="entry name" value="SEPTUM SITE-DETERMINING PROTEIN MIND HOMOLOG, CHLOROPLASTIC-RELATED"/>
    <property type="match status" value="1"/>
</dbReference>
<reference evidence="3 4" key="1">
    <citation type="submission" date="2023-02" db="EMBL/GenBank/DDBJ databases">
        <title>Genome sequence of Sphingomonas naphthae.</title>
        <authorList>
            <person name="Kim S."/>
            <person name="Heo J."/>
            <person name="Kwon S.-W."/>
        </authorList>
    </citation>
    <scope>NUCLEOTIDE SEQUENCE [LARGE SCALE GENOMIC DNA]</scope>
    <source>
        <strain evidence="3 4">KACC 18716</strain>
    </source>
</reference>
<evidence type="ECO:0000313" key="4">
    <source>
        <dbReference type="Proteomes" id="UP001220395"/>
    </source>
</evidence>
<dbReference type="PANTHER" id="PTHR43384:SF6">
    <property type="entry name" value="SEPTUM SITE-DETERMINING PROTEIN MIND HOMOLOG, CHLOROPLASTIC"/>
    <property type="match status" value="1"/>
</dbReference>
<evidence type="ECO:0000313" key="3">
    <source>
        <dbReference type="EMBL" id="WCT72152.1"/>
    </source>
</evidence>